<evidence type="ECO:0000256" key="1">
    <source>
        <dbReference type="ARBA" id="ARBA00008184"/>
    </source>
</evidence>
<gene>
    <name evidence="7" type="primary">UNG1</name>
    <name evidence="12" type="ORF">TRAPUB_4436</name>
</gene>
<comment type="catalytic activity">
    <reaction evidence="7 9">
        <text>Hydrolyzes single-stranded DNA or mismatched double-stranded DNA and polynucleotides, releasing free uracil.</text>
        <dbReference type="EC" id="3.2.2.27"/>
    </reaction>
</comment>
<evidence type="ECO:0000256" key="2">
    <source>
        <dbReference type="ARBA" id="ARBA00022763"/>
    </source>
</evidence>
<protein>
    <recommendedName>
        <fullName evidence="7 9">Uracil-DNA glycosylase</fullName>
        <shortName evidence="7">UDG</shortName>
        <ecNumber evidence="7 9">3.2.2.27</ecNumber>
    </recommendedName>
</protein>
<dbReference type="OMA" id="AGKKWFP"/>
<keyword evidence="5 7" id="KW-0234">DNA repair</keyword>
<dbReference type="OrthoDB" id="10031947at2759"/>
<dbReference type="GO" id="GO:0097510">
    <property type="term" value="P:base-excision repair, AP site formation via deaminated base removal"/>
    <property type="evidence" value="ECO:0007669"/>
    <property type="project" value="TreeGrafter"/>
</dbReference>
<feature type="compositionally biased region" description="Polar residues" evidence="10">
    <location>
        <begin position="47"/>
        <end position="57"/>
    </location>
</feature>
<dbReference type="CDD" id="cd10027">
    <property type="entry name" value="UDG-F1-like"/>
    <property type="match status" value="1"/>
</dbReference>
<feature type="compositionally biased region" description="Low complexity" evidence="10">
    <location>
        <begin position="28"/>
        <end position="39"/>
    </location>
</feature>
<evidence type="ECO:0000256" key="10">
    <source>
        <dbReference type="SAM" id="MobiDB-lite"/>
    </source>
</evidence>
<evidence type="ECO:0000256" key="4">
    <source>
        <dbReference type="ARBA" id="ARBA00023128"/>
    </source>
</evidence>
<dbReference type="SUPFAM" id="SSF52141">
    <property type="entry name" value="Uracil-DNA glycosylase-like"/>
    <property type="match status" value="1"/>
</dbReference>
<dbReference type="InterPro" id="IPR002043">
    <property type="entry name" value="UDG_fam1"/>
</dbReference>
<organism evidence="12 13">
    <name type="scientific">Trametes pubescens</name>
    <name type="common">White-rot fungus</name>
    <dbReference type="NCBI Taxonomy" id="154538"/>
    <lineage>
        <taxon>Eukaryota</taxon>
        <taxon>Fungi</taxon>
        <taxon>Dikarya</taxon>
        <taxon>Basidiomycota</taxon>
        <taxon>Agaricomycotina</taxon>
        <taxon>Agaricomycetes</taxon>
        <taxon>Polyporales</taxon>
        <taxon>Polyporaceae</taxon>
        <taxon>Trametes</taxon>
    </lineage>
</organism>
<proteinExistence type="inferred from homology"/>
<name>A0A1M2VBD5_TRAPU</name>
<evidence type="ECO:0000256" key="6">
    <source>
        <dbReference type="ARBA" id="ARBA00023242"/>
    </source>
</evidence>
<dbReference type="InterPro" id="IPR036895">
    <property type="entry name" value="Uracil-DNA_glycosylase-like_sf"/>
</dbReference>
<dbReference type="GO" id="GO:0004844">
    <property type="term" value="F:uracil DNA N-glycosylase activity"/>
    <property type="evidence" value="ECO:0007669"/>
    <property type="project" value="UniProtKB-UniRule"/>
</dbReference>
<comment type="function">
    <text evidence="7 9">Excises uracil residues from the DNA which can arise as a result of misincorporation of dUMP residues by DNA polymerase or due to deamination of cytosine.</text>
</comment>
<reference evidence="12 13" key="1">
    <citation type="submission" date="2016-10" db="EMBL/GenBank/DDBJ databases">
        <title>Genome sequence of the basidiomycete white-rot fungus Trametes pubescens.</title>
        <authorList>
            <person name="Makela M.R."/>
            <person name="Granchi Z."/>
            <person name="Peng M."/>
            <person name="De Vries R.P."/>
            <person name="Grigoriev I."/>
            <person name="Riley R."/>
            <person name="Hilden K."/>
        </authorList>
    </citation>
    <scope>NUCLEOTIDE SEQUENCE [LARGE SCALE GENOMIC DNA]</scope>
    <source>
        <strain evidence="12 13">FBCC735</strain>
    </source>
</reference>
<keyword evidence="3 7" id="KW-0378">Hydrolase</keyword>
<evidence type="ECO:0000256" key="9">
    <source>
        <dbReference type="RuleBase" id="RU003780"/>
    </source>
</evidence>
<dbReference type="NCBIfam" id="NF003588">
    <property type="entry name" value="PRK05254.1-1"/>
    <property type="match status" value="1"/>
</dbReference>
<evidence type="ECO:0000313" key="13">
    <source>
        <dbReference type="Proteomes" id="UP000184267"/>
    </source>
</evidence>
<keyword evidence="13" id="KW-1185">Reference proteome</keyword>
<feature type="region of interest" description="Disordered" evidence="10">
    <location>
        <begin position="1"/>
        <end position="81"/>
    </location>
</feature>
<dbReference type="HAMAP" id="MF_00148">
    <property type="entry name" value="UDG"/>
    <property type="match status" value="1"/>
</dbReference>
<evidence type="ECO:0000259" key="11">
    <source>
        <dbReference type="SMART" id="SM00986"/>
    </source>
</evidence>
<evidence type="ECO:0000256" key="3">
    <source>
        <dbReference type="ARBA" id="ARBA00022801"/>
    </source>
</evidence>
<feature type="active site" description="Proton acceptor" evidence="7 8">
    <location>
        <position position="183"/>
    </location>
</feature>
<accession>A0A1M2VBD5</accession>
<dbReference type="PANTHER" id="PTHR11264:SF0">
    <property type="entry name" value="URACIL-DNA GLYCOSYLASE"/>
    <property type="match status" value="1"/>
</dbReference>
<keyword evidence="4 7" id="KW-0496">Mitochondrion</keyword>
<dbReference type="Proteomes" id="UP000184267">
    <property type="component" value="Unassembled WGS sequence"/>
</dbReference>
<evidence type="ECO:0000256" key="7">
    <source>
        <dbReference type="HAMAP-Rule" id="MF_03166"/>
    </source>
</evidence>
<dbReference type="Gene3D" id="3.40.470.10">
    <property type="entry name" value="Uracil-DNA glycosylase-like domain"/>
    <property type="match status" value="1"/>
</dbReference>
<dbReference type="InterPro" id="IPR018085">
    <property type="entry name" value="Ura-DNA_Glyclase_AS"/>
</dbReference>
<dbReference type="GO" id="GO:0005739">
    <property type="term" value="C:mitochondrion"/>
    <property type="evidence" value="ECO:0007669"/>
    <property type="project" value="UniProtKB-SubCell"/>
</dbReference>
<dbReference type="GO" id="GO:0005634">
    <property type="term" value="C:nucleus"/>
    <property type="evidence" value="ECO:0007669"/>
    <property type="project" value="UniProtKB-SubCell"/>
</dbReference>
<evidence type="ECO:0000313" key="12">
    <source>
        <dbReference type="EMBL" id="OJT04864.1"/>
    </source>
</evidence>
<dbReference type="PROSITE" id="PS00130">
    <property type="entry name" value="U_DNA_GLYCOSYLASE"/>
    <property type="match status" value="1"/>
</dbReference>
<dbReference type="EC" id="3.2.2.27" evidence="7 9"/>
<dbReference type="InterPro" id="IPR005122">
    <property type="entry name" value="Uracil-DNA_glycosylase-like"/>
</dbReference>
<dbReference type="AlphaFoldDB" id="A0A1M2VBD5"/>
<feature type="domain" description="Uracil-DNA glycosylase-like" evidence="11">
    <location>
        <begin position="168"/>
        <end position="344"/>
    </location>
</feature>
<comment type="caution">
    <text evidence="12">The sequence shown here is derived from an EMBL/GenBank/DDBJ whole genome shotgun (WGS) entry which is preliminary data.</text>
</comment>
<sequence length="359" mass="38930">MDKSAPVVYLEDLEGPVNAAKENAKGDASQSSKASPSKSEASERKTQTGATKRQMTLTDMLPSGSSTAKAPATKKARATLSANPSLNSIPFSLSDFQSTFSDEEKKLLALECQTMGKSWLKLLKDEIRQPYFLKLKRFLLEQGVKGPDDSAPNLKVYPAPKNIYSWSNLTPLGRVKVVVIGQDPYHGPGQAHGLCFSVPPGVSVPPSLRNIYAEIKSEYPSFEPPKHGTLTTWAENGVLLLNTALTVKANEAGSHSNQGWEQFTDKVIDVVDRFGGANLGDKTSASAGRGRGIVFLAWGAWAAKRVAKLDKKKHLILTSPHPSPLSAHRGFLGNGHFKKANDWLEEKYGADGCVDWTNL</sequence>
<dbReference type="NCBIfam" id="TIGR00628">
    <property type="entry name" value="ung"/>
    <property type="match status" value="1"/>
</dbReference>
<comment type="subcellular location">
    <subcellularLocation>
        <location evidence="7">Mitochondrion</location>
    </subcellularLocation>
    <subcellularLocation>
        <location evidence="7">Nucleus</location>
    </subcellularLocation>
</comment>
<evidence type="ECO:0000256" key="8">
    <source>
        <dbReference type="PROSITE-ProRule" id="PRU10072"/>
    </source>
</evidence>
<dbReference type="NCBIfam" id="NF003589">
    <property type="entry name" value="PRK05254.1-2"/>
    <property type="match status" value="1"/>
</dbReference>
<keyword evidence="6 7" id="KW-0539">Nucleus</keyword>
<comment type="similarity">
    <text evidence="1 7 9">Belongs to the uracil-DNA glycosylase (UDG) superfamily. UNG family.</text>
</comment>
<dbReference type="NCBIfam" id="NF003592">
    <property type="entry name" value="PRK05254.1-5"/>
    <property type="match status" value="1"/>
</dbReference>
<dbReference type="SMART" id="SM00986">
    <property type="entry name" value="UDG"/>
    <property type="match status" value="1"/>
</dbReference>
<keyword evidence="2 7" id="KW-0227">DNA damage</keyword>
<dbReference type="FunFam" id="3.40.470.10:FF:000007">
    <property type="entry name" value="Uracil-DNA glycosylase"/>
    <property type="match status" value="1"/>
</dbReference>
<dbReference type="Pfam" id="PF03167">
    <property type="entry name" value="UDG"/>
    <property type="match status" value="1"/>
</dbReference>
<dbReference type="STRING" id="154538.A0A1M2VBD5"/>
<evidence type="ECO:0000256" key="5">
    <source>
        <dbReference type="ARBA" id="ARBA00023204"/>
    </source>
</evidence>
<dbReference type="PANTHER" id="PTHR11264">
    <property type="entry name" value="URACIL-DNA GLYCOSYLASE"/>
    <property type="match status" value="1"/>
</dbReference>
<dbReference type="SMART" id="SM00987">
    <property type="entry name" value="UreE_C"/>
    <property type="match status" value="1"/>
</dbReference>
<dbReference type="EMBL" id="MNAD01001516">
    <property type="protein sequence ID" value="OJT04864.1"/>
    <property type="molecule type" value="Genomic_DNA"/>
</dbReference>